<organism evidence="3 4">
    <name type="scientific">Iris pallida</name>
    <name type="common">Sweet iris</name>
    <dbReference type="NCBI Taxonomy" id="29817"/>
    <lineage>
        <taxon>Eukaryota</taxon>
        <taxon>Viridiplantae</taxon>
        <taxon>Streptophyta</taxon>
        <taxon>Embryophyta</taxon>
        <taxon>Tracheophyta</taxon>
        <taxon>Spermatophyta</taxon>
        <taxon>Magnoliopsida</taxon>
        <taxon>Liliopsida</taxon>
        <taxon>Asparagales</taxon>
        <taxon>Iridaceae</taxon>
        <taxon>Iridoideae</taxon>
        <taxon>Irideae</taxon>
        <taxon>Iris</taxon>
    </lineage>
</organism>
<proteinExistence type="inferred from homology"/>
<protein>
    <submittedName>
        <fullName evidence="3">Auxin-repressed 12.5 kDa protein</fullName>
    </submittedName>
</protein>
<reference evidence="3" key="2">
    <citation type="submission" date="2023-04" db="EMBL/GenBank/DDBJ databases">
        <authorList>
            <person name="Bruccoleri R.E."/>
            <person name="Oakeley E.J."/>
            <person name="Faust A.-M."/>
            <person name="Dessus-Babus S."/>
            <person name="Altorfer M."/>
            <person name="Burckhardt D."/>
            <person name="Oertli M."/>
            <person name="Naumann U."/>
            <person name="Petersen F."/>
            <person name="Wong J."/>
        </authorList>
    </citation>
    <scope>NUCLEOTIDE SEQUENCE</scope>
    <source>
        <strain evidence="3">GSM-AAB239-AS_SAM_17_03QT</strain>
        <tissue evidence="3">Leaf</tissue>
    </source>
</reference>
<feature type="region of interest" description="Disordered" evidence="2">
    <location>
        <begin position="35"/>
        <end position="75"/>
    </location>
</feature>
<dbReference type="InterPro" id="IPR008406">
    <property type="entry name" value="DRM/ARP"/>
</dbReference>
<evidence type="ECO:0000256" key="2">
    <source>
        <dbReference type="SAM" id="MobiDB-lite"/>
    </source>
</evidence>
<feature type="compositionally biased region" description="Polar residues" evidence="2">
    <location>
        <begin position="42"/>
        <end position="54"/>
    </location>
</feature>
<reference evidence="3" key="1">
    <citation type="journal article" date="2023" name="GigaByte">
        <title>Genome assembly of the bearded iris, Iris pallida Lam.</title>
        <authorList>
            <person name="Bruccoleri R.E."/>
            <person name="Oakeley E.J."/>
            <person name="Faust A.M.E."/>
            <person name="Altorfer M."/>
            <person name="Dessus-Babus S."/>
            <person name="Burckhardt D."/>
            <person name="Oertli M."/>
            <person name="Naumann U."/>
            <person name="Petersen F."/>
            <person name="Wong J."/>
        </authorList>
    </citation>
    <scope>NUCLEOTIDE SEQUENCE</scope>
    <source>
        <strain evidence="3">GSM-AAB239-AS_SAM_17_03QT</strain>
    </source>
</reference>
<name>A0AAX6FJI0_IRIPA</name>
<sequence length="143" mass="15898">MVLLDKMWDDVAGGPSPDKGLGKLRKQLATKPLIIKEDAAGESSNSKYQRSMSVPTPTAATPRTPTTPVLSPSSARKPNVWRSVFHPGSNLNTKTLGSNYFDSPQPNSPTVYDWYVRVVDQQKSVFFDLIYCIKERNQKLELG</sequence>
<feature type="compositionally biased region" description="Low complexity" evidence="2">
    <location>
        <begin position="55"/>
        <end position="68"/>
    </location>
</feature>
<keyword evidence="4" id="KW-1185">Reference proteome</keyword>
<dbReference type="PANTHER" id="PTHR33565:SF2">
    <property type="entry name" value="DORMANCY-ASSOCIATED PROTEIN 1"/>
    <property type="match status" value="1"/>
</dbReference>
<dbReference type="EMBL" id="JANAVB010028397">
    <property type="protein sequence ID" value="KAJ6816155.1"/>
    <property type="molecule type" value="Genomic_DNA"/>
</dbReference>
<dbReference type="AlphaFoldDB" id="A0AAX6FJI0"/>
<dbReference type="PANTHER" id="PTHR33565">
    <property type="entry name" value="DORMANCY-ASSOCIATED PROTEIN 1"/>
    <property type="match status" value="1"/>
</dbReference>
<evidence type="ECO:0000313" key="3">
    <source>
        <dbReference type="EMBL" id="KAJ6816155.1"/>
    </source>
</evidence>
<dbReference type="Pfam" id="PF05564">
    <property type="entry name" value="Auxin_repressed"/>
    <property type="match status" value="1"/>
</dbReference>
<comment type="caution">
    <text evidence="3">The sequence shown here is derived from an EMBL/GenBank/DDBJ whole genome shotgun (WGS) entry which is preliminary data.</text>
</comment>
<accession>A0AAX6FJI0</accession>
<dbReference type="Proteomes" id="UP001140949">
    <property type="component" value="Unassembled WGS sequence"/>
</dbReference>
<gene>
    <name evidence="3" type="ORF">M6B38_417425</name>
</gene>
<evidence type="ECO:0000256" key="1">
    <source>
        <dbReference type="ARBA" id="ARBA00010502"/>
    </source>
</evidence>
<evidence type="ECO:0000313" key="4">
    <source>
        <dbReference type="Proteomes" id="UP001140949"/>
    </source>
</evidence>
<comment type="similarity">
    <text evidence="1">Belongs to the DRM1/ARP family.</text>
</comment>